<dbReference type="EMBL" id="VATY01000002">
    <property type="protein sequence ID" value="TMM56873.1"/>
    <property type="molecule type" value="Genomic_DNA"/>
</dbReference>
<dbReference type="AlphaFoldDB" id="A0A5S3PSJ8"/>
<proteinExistence type="predicted"/>
<dbReference type="PANTHER" id="PTHR40265:SF1">
    <property type="entry name" value="GLYOXALASE-LIKE DOMAIN-CONTAINING PROTEIN"/>
    <property type="match status" value="1"/>
</dbReference>
<dbReference type="Proteomes" id="UP000310314">
    <property type="component" value="Unassembled WGS sequence"/>
</dbReference>
<evidence type="ECO:0000313" key="3">
    <source>
        <dbReference type="Proteomes" id="UP000310314"/>
    </source>
</evidence>
<accession>A0A5S3PSJ8</accession>
<keyword evidence="3" id="KW-1185">Reference proteome</keyword>
<evidence type="ECO:0000259" key="1">
    <source>
        <dbReference type="Pfam" id="PF13468"/>
    </source>
</evidence>
<dbReference type="SUPFAM" id="SSF54593">
    <property type="entry name" value="Glyoxalase/Bleomycin resistance protein/Dihydroxybiphenyl dioxygenase"/>
    <property type="match status" value="1"/>
</dbReference>
<dbReference type="PANTHER" id="PTHR40265">
    <property type="entry name" value="BLL2707 PROTEIN"/>
    <property type="match status" value="1"/>
</dbReference>
<protein>
    <submittedName>
        <fullName evidence="2">VOC family protein</fullName>
    </submittedName>
</protein>
<name>A0A5S3PSJ8_9FLAO</name>
<dbReference type="InterPro" id="IPR025870">
    <property type="entry name" value="Glyoxalase-like_dom"/>
</dbReference>
<evidence type="ECO:0000313" key="2">
    <source>
        <dbReference type="EMBL" id="TMM56873.1"/>
    </source>
</evidence>
<dbReference type="Pfam" id="PF13468">
    <property type="entry name" value="Glyoxalase_3"/>
    <property type="match status" value="1"/>
</dbReference>
<dbReference type="Gene3D" id="3.10.180.10">
    <property type="entry name" value="2,3-Dihydroxybiphenyl 1,2-Dioxygenase, domain 1"/>
    <property type="match status" value="1"/>
</dbReference>
<organism evidence="2 3">
    <name type="scientific">Maribacter algarum</name>
    <name type="common">ex Zhang et al. 2020</name>
    <dbReference type="NCBI Taxonomy" id="2578118"/>
    <lineage>
        <taxon>Bacteria</taxon>
        <taxon>Pseudomonadati</taxon>
        <taxon>Bacteroidota</taxon>
        <taxon>Flavobacteriia</taxon>
        <taxon>Flavobacteriales</taxon>
        <taxon>Flavobacteriaceae</taxon>
        <taxon>Maribacter</taxon>
    </lineage>
</organism>
<reference evidence="2 3" key="1">
    <citation type="submission" date="2019-05" db="EMBL/GenBank/DDBJ databases">
        <authorList>
            <person name="Zhang J.-Y."/>
            <person name="Feg X."/>
            <person name="Du Z.-J."/>
        </authorList>
    </citation>
    <scope>NUCLEOTIDE SEQUENCE [LARGE SCALE GENOMIC DNA]</scope>
    <source>
        <strain evidence="2 3">RZ26</strain>
    </source>
</reference>
<comment type="caution">
    <text evidence="2">The sequence shown here is derived from an EMBL/GenBank/DDBJ whole genome shotgun (WGS) entry which is preliminary data.</text>
</comment>
<dbReference type="OrthoDB" id="9111355at2"/>
<dbReference type="RefSeq" id="WP_138657857.1">
    <property type="nucleotide sequence ID" value="NZ_VATY01000002.1"/>
</dbReference>
<dbReference type="InterPro" id="IPR029068">
    <property type="entry name" value="Glyas_Bleomycin-R_OHBP_Dase"/>
</dbReference>
<feature type="domain" description="Glyoxalase-like" evidence="1">
    <location>
        <begin position="26"/>
        <end position="202"/>
    </location>
</feature>
<sequence>MLVKFTKESEFHIFINLKNRVINKKIDHIVYVVSDLNQAINEFEQKFGVRPIFGGYHQTFGTKNALINLNDNIYLELLATDDSNPEITAPRWMGVDFLTKNQITRWALKSDSLETDAASLKKYNPEMGEIRNGSRNSADGSLLQWELSMPLKSPEVEVVPFLLDWSKTEKHPSELMPNMDCELLELYATHPKPDTFISVFKSLGFTFDIKPSKKIAIKAVIKCPNGIVEI</sequence>
<gene>
    <name evidence="2" type="ORF">FEE95_10260</name>
</gene>